<organism evidence="2 3">
    <name type="scientific">Sinomicrobium oceani</name>
    <dbReference type="NCBI Taxonomy" id="1150368"/>
    <lineage>
        <taxon>Bacteria</taxon>
        <taxon>Pseudomonadati</taxon>
        <taxon>Bacteroidota</taxon>
        <taxon>Flavobacteriia</taxon>
        <taxon>Flavobacteriales</taxon>
        <taxon>Flavobacteriaceae</taxon>
        <taxon>Sinomicrobium</taxon>
    </lineage>
</organism>
<feature type="transmembrane region" description="Helical" evidence="1">
    <location>
        <begin position="20"/>
        <end position="41"/>
    </location>
</feature>
<dbReference type="RefSeq" id="WP_072315884.1">
    <property type="nucleotide sequence ID" value="NZ_FPJE01000002.1"/>
</dbReference>
<dbReference type="AlphaFoldDB" id="A0A1K1MEA2"/>
<evidence type="ECO:0000256" key="1">
    <source>
        <dbReference type="SAM" id="Phobius"/>
    </source>
</evidence>
<dbReference type="STRING" id="1150368.SAMN02927921_00607"/>
<dbReference type="EMBL" id="FPJE01000002">
    <property type="protein sequence ID" value="SFW21458.1"/>
    <property type="molecule type" value="Genomic_DNA"/>
</dbReference>
<keyword evidence="3" id="KW-1185">Reference proteome</keyword>
<dbReference type="Proteomes" id="UP000182248">
    <property type="component" value="Unassembled WGS sequence"/>
</dbReference>
<name>A0A1K1MEA2_9FLAO</name>
<keyword evidence="1" id="KW-0812">Transmembrane</keyword>
<proteinExistence type="predicted"/>
<protein>
    <recommendedName>
        <fullName evidence="4">Prepilin-type N-terminal cleavage/methylation domain-containing protein</fullName>
    </recommendedName>
</protein>
<keyword evidence="1" id="KW-1133">Transmembrane helix</keyword>
<gene>
    <name evidence="2" type="ORF">SAMN02927921_00607</name>
</gene>
<sequence>MALLKKKYPSVRASTLMETLVATVLIVVIFMVTSLILNNLFSGSLKENTRNIDMRLEELSYTISRHRIKVPYDEEAGNWIISASQDRPGSVGTYRSSGGLYKEITLQARETGTDRIITRKVVVRNEAPSH</sequence>
<evidence type="ECO:0008006" key="4">
    <source>
        <dbReference type="Google" id="ProtNLM"/>
    </source>
</evidence>
<evidence type="ECO:0000313" key="2">
    <source>
        <dbReference type="EMBL" id="SFW21458.1"/>
    </source>
</evidence>
<dbReference type="OrthoDB" id="1190115at2"/>
<keyword evidence="1" id="KW-0472">Membrane</keyword>
<evidence type="ECO:0000313" key="3">
    <source>
        <dbReference type="Proteomes" id="UP000182248"/>
    </source>
</evidence>
<reference evidence="2 3" key="1">
    <citation type="submission" date="2016-11" db="EMBL/GenBank/DDBJ databases">
        <authorList>
            <person name="Jaros S."/>
            <person name="Januszkiewicz K."/>
            <person name="Wedrychowicz H."/>
        </authorList>
    </citation>
    <scope>NUCLEOTIDE SEQUENCE [LARGE SCALE GENOMIC DNA]</scope>
    <source>
        <strain evidence="2 3">CGMCC 1.12145</strain>
    </source>
</reference>
<accession>A0A1K1MEA2</accession>